<dbReference type="AlphaFoldDB" id="X0B269"/>
<evidence type="ECO:0000313" key="1">
    <source>
        <dbReference type="EMBL" id="EXK75846.1"/>
    </source>
</evidence>
<dbReference type="HOGENOM" id="CLU_001248_0_0_1"/>
<gene>
    <name evidence="1" type="ORF">FOQG_19391</name>
</gene>
<dbReference type="PANTHER" id="PTHR47642:SF6">
    <property type="entry name" value="ATP-DEPENDENT DNA HELICASE"/>
    <property type="match status" value="1"/>
</dbReference>
<name>X0B269_FUSOX</name>
<dbReference type="PANTHER" id="PTHR47642">
    <property type="entry name" value="ATP-DEPENDENT DNA HELICASE"/>
    <property type="match status" value="1"/>
</dbReference>
<accession>X0B269</accession>
<dbReference type="OrthoDB" id="5103340at2759"/>
<evidence type="ECO:0000313" key="2">
    <source>
        <dbReference type="Proteomes" id="UP000030663"/>
    </source>
</evidence>
<reference evidence="1 2" key="1">
    <citation type="submission" date="2011-11" db="EMBL/GenBank/DDBJ databases">
        <title>The Genome Sequence of Fusarium oxysporum PHW815.</title>
        <authorList>
            <consortium name="The Broad Institute Genome Sequencing Platform"/>
            <person name="Ma L.-J."/>
            <person name="Gale L.R."/>
            <person name="Schwartz D.C."/>
            <person name="Zhou S."/>
            <person name="Corby-Kistler H."/>
            <person name="Young S.K."/>
            <person name="Zeng Q."/>
            <person name="Gargeya S."/>
            <person name="Fitzgerald M."/>
            <person name="Haas B."/>
            <person name="Abouelleil A."/>
            <person name="Alvarado L."/>
            <person name="Arachchi H.M."/>
            <person name="Berlin A."/>
            <person name="Brown A."/>
            <person name="Chapman S.B."/>
            <person name="Chen Z."/>
            <person name="Dunbar C."/>
            <person name="Freedman E."/>
            <person name="Gearin G."/>
            <person name="Goldberg J."/>
            <person name="Griggs A."/>
            <person name="Gujja S."/>
            <person name="Heiman D."/>
            <person name="Howarth C."/>
            <person name="Larson L."/>
            <person name="Lui A."/>
            <person name="MacDonald P.J.P."/>
            <person name="Montmayeur A."/>
            <person name="Murphy C."/>
            <person name="Neiman D."/>
            <person name="Pearson M."/>
            <person name="Priest M."/>
            <person name="Roberts A."/>
            <person name="Saif S."/>
            <person name="Shea T."/>
            <person name="Shenoy N."/>
            <person name="Sisk P."/>
            <person name="Stolte C."/>
            <person name="Sykes S."/>
            <person name="Wortman J."/>
            <person name="Nusbaum C."/>
            <person name="Birren B."/>
        </authorList>
    </citation>
    <scope>NUCLEOTIDE SEQUENCE [LARGE SCALE GENOMIC DNA]</scope>
    <source>
        <strain evidence="1 2">54005</strain>
    </source>
</reference>
<protein>
    <recommendedName>
        <fullName evidence="3">ATP-dependent DNA helicase</fullName>
    </recommendedName>
</protein>
<dbReference type="Proteomes" id="UP000030663">
    <property type="component" value="Unassembled WGS sequence"/>
</dbReference>
<organism evidence="1 2">
    <name type="scientific">Fusarium oxysporum f. sp. raphani 54005</name>
    <dbReference type="NCBI Taxonomy" id="1089458"/>
    <lineage>
        <taxon>Eukaryota</taxon>
        <taxon>Fungi</taxon>
        <taxon>Dikarya</taxon>
        <taxon>Ascomycota</taxon>
        <taxon>Pezizomycotina</taxon>
        <taxon>Sordariomycetes</taxon>
        <taxon>Hypocreomycetidae</taxon>
        <taxon>Hypocreales</taxon>
        <taxon>Nectriaceae</taxon>
        <taxon>Fusarium</taxon>
        <taxon>Fusarium oxysporum species complex</taxon>
    </lineage>
</organism>
<keyword evidence="2" id="KW-1185">Reference proteome</keyword>
<dbReference type="InterPro" id="IPR027417">
    <property type="entry name" value="P-loop_NTPase"/>
</dbReference>
<dbReference type="InterPro" id="IPR051055">
    <property type="entry name" value="PIF1_helicase"/>
</dbReference>
<dbReference type="SUPFAM" id="SSF52540">
    <property type="entry name" value="P-loop containing nucleoside triphosphate hydrolases"/>
    <property type="match status" value="1"/>
</dbReference>
<evidence type="ECO:0008006" key="3">
    <source>
        <dbReference type="Google" id="ProtNLM"/>
    </source>
</evidence>
<dbReference type="EMBL" id="KI979769">
    <property type="protein sequence ID" value="EXK75846.1"/>
    <property type="molecule type" value="Genomic_DNA"/>
</dbReference>
<proteinExistence type="predicted"/>
<sequence length="425" mass="48076">MLGARTLHTANEQVCRLRGSQQDFGGIPIVLFCGDFHQFRPVQERSILLPSVAVSWDEDNSFKAEQRHRHDKAHALWKKFTTVVMLDEQVRAAGDAELQRLLKRIRSGVQDRTDLDLLNSRCYREGRRIPWESGITVVTPLNRNRWNLNMEATLSFQIQQLTTAQYKQQQRSMMRIFISEHKWKHGLPTEEEATMMLNQGDDSAVPVPGVFMFVPGMPVVVNHNTHQGLKLVNGASYTALDVILDKAHPGHRISADTMVHFGPPAGIILESETTKNFHFVGMPPGTILLIPTSVSVHCQRKRPWQQNDVSRKGLPCAAAFACTDYKVQSRTLERVALELRGARTTNVDGHIVPAECDPYSLYVQLSRCRSLDGIMLISKVRERDLVGNQVPREMTVAEARLEELSNKTVQEALRWLDDDFRGPGV</sequence>